<dbReference type="Gene3D" id="3.90.1530.10">
    <property type="entry name" value="Conserved hypothetical protein from pyrococcus furiosus pfu- 392566-001, ParB domain"/>
    <property type="match status" value="1"/>
</dbReference>
<name>M8DBQ6_9BACL</name>
<dbReference type="STRING" id="1300222.I532_21061"/>
<dbReference type="SUPFAM" id="SSF110849">
    <property type="entry name" value="ParB/Sulfiredoxin"/>
    <property type="match status" value="1"/>
</dbReference>
<comment type="caution">
    <text evidence="2">The sequence shown here is derived from an EMBL/GenBank/DDBJ whole genome shotgun (WGS) entry which is preliminary data.</text>
</comment>
<evidence type="ECO:0000313" key="2">
    <source>
        <dbReference type="EMBL" id="EMT50843.1"/>
    </source>
</evidence>
<dbReference type="Proteomes" id="UP000012081">
    <property type="component" value="Unassembled WGS sequence"/>
</dbReference>
<evidence type="ECO:0000313" key="3">
    <source>
        <dbReference type="Proteomes" id="UP000012081"/>
    </source>
</evidence>
<dbReference type="RefSeq" id="WP_003390861.1">
    <property type="nucleotide sequence ID" value="NZ_APBN01000012.1"/>
</dbReference>
<dbReference type="GeneID" id="89500703"/>
<feature type="domain" description="ParB-like N-terminal" evidence="1">
    <location>
        <begin position="3"/>
        <end position="81"/>
    </location>
</feature>
<dbReference type="InterPro" id="IPR036086">
    <property type="entry name" value="ParB/Sulfiredoxin_sf"/>
</dbReference>
<protein>
    <recommendedName>
        <fullName evidence="1">ParB-like N-terminal domain-containing protein</fullName>
    </recommendedName>
</protein>
<dbReference type="AlphaFoldDB" id="M8DBQ6"/>
<reference evidence="2 3" key="1">
    <citation type="submission" date="2013-03" db="EMBL/GenBank/DDBJ databases">
        <title>Assembly of a new bacterial strain Brevibacillus borstelensis AK1.</title>
        <authorList>
            <person name="Rajan I."/>
            <person name="PoliReddy D."/>
            <person name="Sugumar T."/>
            <person name="Rathinam K."/>
            <person name="Alqarawi S."/>
            <person name="Khalil A.B."/>
            <person name="Sivakumar N."/>
        </authorList>
    </citation>
    <scope>NUCLEOTIDE SEQUENCE [LARGE SCALE GENOMIC DNA]</scope>
    <source>
        <strain evidence="2 3">AK1</strain>
    </source>
</reference>
<dbReference type="InterPro" id="IPR003115">
    <property type="entry name" value="ParB_N"/>
</dbReference>
<proteinExistence type="predicted"/>
<keyword evidence="3" id="KW-1185">Reference proteome</keyword>
<evidence type="ECO:0000259" key="1">
    <source>
        <dbReference type="Pfam" id="PF02195"/>
    </source>
</evidence>
<accession>M8DBQ6</accession>
<dbReference type="CDD" id="cd16401">
    <property type="entry name" value="ParB_N_like_MT"/>
    <property type="match status" value="1"/>
</dbReference>
<dbReference type="Pfam" id="PF02195">
    <property type="entry name" value="ParB_N"/>
    <property type="match status" value="1"/>
</dbReference>
<organism evidence="2 3">
    <name type="scientific">Brevibacillus borstelensis AK1</name>
    <dbReference type="NCBI Taxonomy" id="1300222"/>
    <lineage>
        <taxon>Bacteria</taxon>
        <taxon>Bacillati</taxon>
        <taxon>Bacillota</taxon>
        <taxon>Bacilli</taxon>
        <taxon>Bacillales</taxon>
        <taxon>Paenibacillaceae</taxon>
        <taxon>Brevibacillus</taxon>
    </lineage>
</organism>
<dbReference type="EMBL" id="APBN01000012">
    <property type="protein sequence ID" value="EMT50843.1"/>
    <property type="molecule type" value="Genomic_DNA"/>
</dbReference>
<gene>
    <name evidence="2" type="ORF">I532_21061</name>
</gene>
<sequence length="103" mass="12099">MDLRKIPVSMINLNPYNPRIELQPGDLEYEKLKYSIEEFGYVEPIVWNERTGNLVGGHQQFKILVHEQGATEVEVSIKRTPESFDFNWLRRRSLLDVNPDALR</sequence>
<dbReference type="PATRIC" id="fig|1300222.3.peg.4432"/>